<evidence type="ECO:0008006" key="4">
    <source>
        <dbReference type="Google" id="ProtNLM"/>
    </source>
</evidence>
<evidence type="ECO:0000313" key="3">
    <source>
        <dbReference type="Proteomes" id="UP000280298"/>
    </source>
</evidence>
<protein>
    <recommendedName>
        <fullName evidence="4">MmpS family membrane protein</fullName>
    </recommendedName>
</protein>
<dbReference type="Proteomes" id="UP000280298">
    <property type="component" value="Chromosome"/>
</dbReference>
<reference evidence="2 3" key="1">
    <citation type="journal article" date="2019" name="Int. J. Syst. Evol. Microbiol.">
        <title>Streptomyces cyaneochromogenes sp. nov., a blue pigment-producing actinomycete from manganese-contaminated soil.</title>
        <authorList>
            <person name="Tang X."/>
            <person name="Zhao J."/>
            <person name="Li K."/>
            <person name="Chen Z."/>
            <person name="Sun Y."/>
            <person name="Gao J."/>
        </authorList>
    </citation>
    <scope>NUCLEOTIDE SEQUENCE [LARGE SCALE GENOMIC DNA]</scope>
    <source>
        <strain evidence="2 3">MK-45</strain>
    </source>
</reference>
<keyword evidence="3" id="KW-1185">Reference proteome</keyword>
<dbReference type="AlphaFoldDB" id="A0A3S9MNE2"/>
<evidence type="ECO:0000313" key="2">
    <source>
        <dbReference type="EMBL" id="AZQ40650.1"/>
    </source>
</evidence>
<dbReference type="KEGG" id="scya:EJ357_28800"/>
<accession>A0A3S9MNE2</accession>
<evidence type="ECO:0000256" key="1">
    <source>
        <dbReference type="SAM" id="MobiDB-lite"/>
    </source>
</evidence>
<dbReference type="EMBL" id="CP034539">
    <property type="protein sequence ID" value="AZQ40650.1"/>
    <property type="molecule type" value="Genomic_DNA"/>
</dbReference>
<gene>
    <name evidence="2" type="ORF">EJ357_28800</name>
</gene>
<organism evidence="2 3">
    <name type="scientific">Streptomyces cyaneochromogenes</name>
    <dbReference type="NCBI Taxonomy" id="2496836"/>
    <lineage>
        <taxon>Bacteria</taxon>
        <taxon>Bacillati</taxon>
        <taxon>Actinomycetota</taxon>
        <taxon>Actinomycetes</taxon>
        <taxon>Kitasatosporales</taxon>
        <taxon>Streptomycetaceae</taxon>
        <taxon>Streptomyces</taxon>
    </lineage>
</organism>
<feature type="region of interest" description="Disordered" evidence="1">
    <location>
        <begin position="1"/>
        <end position="23"/>
    </location>
</feature>
<sequence>MGGLGTSDAGDGKAESDTPTAAVTYEVTGEGRVEVSYLARSEEGKATVDKDVELPWKKTVEVPLGKAPVVSIVLDGKGGQARCALAIKGRHVQSATASGTYGRATCMGELPTPAAGAQ</sequence>
<dbReference type="OrthoDB" id="3697696at2"/>
<dbReference type="InterPro" id="IPR038468">
    <property type="entry name" value="MmpS_C"/>
</dbReference>
<name>A0A3S9MNE2_9ACTN</name>
<dbReference type="Gene3D" id="2.60.40.2880">
    <property type="entry name" value="MmpS1-5, C-terminal soluble domain"/>
    <property type="match status" value="1"/>
</dbReference>
<proteinExistence type="predicted"/>